<evidence type="ECO:0000259" key="1">
    <source>
        <dbReference type="Pfam" id="PF02557"/>
    </source>
</evidence>
<proteinExistence type="predicted"/>
<comment type="caution">
    <text evidence="2">The sequence shown here is derived from an EMBL/GenBank/DDBJ whole genome shotgun (WGS) entry which is preliminary data.</text>
</comment>
<dbReference type="PANTHER" id="PTHR34385:SF1">
    <property type="entry name" value="PEPTIDOGLYCAN L-ALANYL-D-GLUTAMATE ENDOPEPTIDASE CWLK"/>
    <property type="match status" value="1"/>
</dbReference>
<feature type="domain" description="D-alanyl-D-alanine carboxypeptidase-like core" evidence="1">
    <location>
        <begin position="52"/>
        <end position="177"/>
    </location>
</feature>
<dbReference type="InterPro" id="IPR052179">
    <property type="entry name" value="DD-CPase-like"/>
</dbReference>
<organism evidence="2 3">
    <name type="scientific">Silvimonas iriomotensis</name>
    <dbReference type="NCBI Taxonomy" id="449662"/>
    <lineage>
        <taxon>Bacteria</taxon>
        <taxon>Pseudomonadati</taxon>
        <taxon>Pseudomonadota</taxon>
        <taxon>Betaproteobacteria</taxon>
        <taxon>Neisseriales</taxon>
        <taxon>Chitinibacteraceae</taxon>
        <taxon>Silvimonas</taxon>
    </lineage>
</organism>
<dbReference type="RefSeq" id="WP_188705088.1">
    <property type="nucleotide sequence ID" value="NZ_BMLX01000004.1"/>
</dbReference>
<evidence type="ECO:0000313" key="3">
    <source>
        <dbReference type="Proteomes" id="UP000637267"/>
    </source>
</evidence>
<accession>A0ABQ2PBK9</accession>
<dbReference type="PANTHER" id="PTHR34385">
    <property type="entry name" value="D-ALANYL-D-ALANINE CARBOXYPEPTIDASE"/>
    <property type="match status" value="1"/>
</dbReference>
<dbReference type="CDD" id="cd14852">
    <property type="entry name" value="LD-carboxypeptidase"/>
    <property type="match status" value="1"/>
</dbReference>
<dbReference type="SUPFAM" id="SSF55166">
    <property type="entry name" value="Hedgehog/DD-peptidase"/>
    <property type="match status" value="1"/>
</dbReference>
<dbReference type="InterPro" id="IPR058193">
    <property type="entry name" value="VanY/YodJ_core_dom"/>
</dbReference>
<dbReference type="Gene3D" id="3.30.1380.10">
    <property type="match status" value="1"/>
</dbReference>
<reference evidence="3" key="1">
    <citation type="journal article" date="2019" name="Int. J. Syst. Evol. Microbiol.">
        <title>The Global Catalogue of Microorganisms (GCM) 10K type strain sequencing project: providing services to taxonomists for standard genome sequencing and annotation.</title>
        <authorList>
            <consortium name="The Broad Institute Genomics Platform"/>
            <consortium name="The Broad Institute Genome Sequencing Center for Infectious Disease"/>
            <person name="Wu L."/>
            <person name="Ma J."/>
        </authorList>
    </citation>
    <scope>NUCLEOTIDE SEQUENCE [LARGE SCALE GENOMIC DNA]</scope>
    <source>
        <strain evidence="3">CGMCC 1.8859</strain>
    </source>
</reference>
<dbReference type="EMBL" id="BMLX01000004">
    <property type="protein sequence ID" value="GGP22895.1"/>
    <property type="molecule type" value="Genomic_DNA"/>
</dbReference>
<keyword evidence="3" id="KW-1185">Reference proteome</keyword>
<evidence type="ECO:0000313" key="2">
    <source>
        <dbReference type="EMBL" id="GGP22895.1"/>
    </source>
</evidence>
<dbReference type="Pfam" id="PF02557">
    <property type="entry name" value="VanY"/>
    <property type="match status" value="1"/>
</dbReference>
<name>A0ABQ2PBK9_9NEIS</name>
<sequence>MRDVRPSPGLQALWSSLGINPDWITARNLPLFADATALVTVAPGYPTQRVFQLTPEAATAWRAMNEAATADGIALLMISAWRGIDRQVELIRARLAEGEAITTVLERLAPPGCSEHHTGRAIDIATPGTITLDATFADTSAFAWLQQHAAAFGFVLSFPRDNPYGFTYEPWHWCYHPKNEA</sequence>
<protein>
    <submittedName>
        <fullName evidence="2">Peptidase</fullName>
    </submittedName>
</protein>
<dbReference type="InterPro" id="IPR009045">
    <property type="entry name" value="Zn_M74/Hedgehog-like"/>
</dbReference>
<gene>
    <name evidence="2" type="ORF">GCM10010970_28950</name>
</gene>
<dbReference type="InterPro" id="IPR003709">
    <property type="entry name" value="VanY-like_core_dom"/>
</dbReference>
<dbReference type="Proteomes" id="UP000637267">
    <property type="component" value="Unassembled WGS sequence"/>
</dbReference>